<dbReference type="SUPFAM" id="SSF51045">
    <property type="entry name" value="WW domain"/>
    <property type="match status" value="1"/>
</dbReference>
<feature type="region of interest" description="Disordered" evidence="1">
    <location>
        <begin position="197"/>
        <end position="284"/>
    </location>
</feature>
<feature type="region of interest" description="Disordered" evidence="1">
    <location>
        <begin position="394"/>
        <end position="513"/>
    </location>
</feature>
<feature type="compositionally biased region" description="Polar residues" evidence="1">
    <location>
        <begin position="209"/>
        <end position="220"/>
    </location>
</feature>
<dbReference type="Proteomes" id="UP000613177">
    <property type="component" value="Unassembled WGS sequence"/>
</dbReference>
<evidence type="ECO:0000259" key="2">
    <source>
        <dbReference type="PROSITE" id="PS50020"/>
    </source>
</evidence>
<feature type="compositionally biased region" description="Low complexity" evidence="1">
    <location>
        <begin position="629"/>
        <end position="640"/>
    </location>
</feature>
<feature type="compositionally biased region" description="Polar residues" evidence="1">
    <location>
        <begin position="25"/>
        <end position="46"/>
    </location>
</feature>
<dbReference type="PROSITE" id="PS50020">
    <property type="entry name" value="WW_DOMAIN_2"/>
    <property type="match status" value="1"/>
</dbReference>
<evidence type="ECO:0000256" key="1">
    <source>
        <dbReference type="SAM" id="MobiDB-lite"/>
    </source>
</evidence>
<dbReference type="AlphaFoldDB" id="A0A8H7SH69"/>
<feature type="compositionally biased region" description="Polar residues" evidence="1">
    <location>
        <begin position="452"/>
        <end position="469"/>
    </location>
</feature>
<proteinExistence type="predicted"/>
<dbReference type="Gene3D" id="2.20.70.10">
    <property type="match status" value="1"/>
</dbReference>
<feature type="region of interest" description="Disordered" evidence="1">
    <location>
        <begin position="1"/>
        <end position="51"/>
    </location>
</feature>
<dbReference type="EMBL" id="JAEPRE010000300">
    <property type="protein sequence ID" value="KAG2229187.1"/>
    <property type="molecule type" value="Genomic_DNA"/>
</dbReference>
<protein>
    <recommendedName>
        <fullName evidence="2">WW domain-containing protein</fullName>
    </recommendedName>
</protein>
<accession>A0A8H7SH69</accession>
<comment type="caution">
    <text evidence="3">The sequence shown here is derived from an EMBL/GenBank/DDBJ whole genome shotgun (WGS) entry which is preliminary data.</text>
</comment>
<reference evidence="3" key="1">
    <citation type="submission" date="2021-01" db="EMBL/GenBank/DDBJ databases">
        <title>Metabolic potential, ecology and presence of endohyphal bacteria is reflected in genomic diversity of Mucoromycotina.</title>
        <authorList>
            <person name="Muszewska A."/>
            <person name="Okrasinska A."/>
            <person name="Steczkiewicz K."/>
            <person name="Drgas O."/>
            <person name="Orlowska M."/>
            <person name="Perlinska-Lenart U."/>
            <person name="Aleksandrzak-Piekarczyk T."/>
            <person name="Szatraj K."/>
            <person name="Zielenkiewicz U."/>
            <person name="Pilsyk S."/>
            <person name="Malc E."/>
            <person name="Mieczkowski P."/>
            <person name="Kruszewska J.S."/>
            <person name="Biernat P."/>
            <person name="Pawlowska J."/>
        </authorList>
    </citation>
    <scope>NUCLEOTIDE SEQUENCE</scope>
    <source>
        <strain evidence="3">WA0000018081</strain>
    </source>
</reference>
<dbReference type="InterPro" id="IPR036020">
    <property type="entry name" value="WW_dom_sf"/>
</dbReference>
<feature type="domain" description="WW" evidence="2">
    <location>
        <begin position="816"/>
        <end position="848"/>
    </location>
</feature>
<gene>
    <name evidence="3" type="ORF">INT48_001757</name>
</gene>
<feature type="region of interest" description="Disordered" evidence="1">
    <location>
        <begin position="623"/>
        <end position="655"/>
    </location>
</feature>
<evidence type="ECO:0000313" key="4">
    <source>
        <dbReference type="Proteomes" id="UP000613177"/>
    </source>
</evidence>
<dbReference type="InterPro" id="IPR001202">
    <property type="entry name" value="WW_dom"/>
</dbReference>
<sequence length="848" mass="93940">MSYNSKRFKRQEDDNNHLPQVFQRLGSSPRPNNTTITYTSRTQRNNEGGGAGLRIARYNSLNSNSPQQAYPDYSKISQLRDDAVHYAPNNKYVYNQPIQTPTNNFRFVRSDASKDVSRPIISFLRDSPVSNQPQSPPSPSYNYNNMHHNNRRVINEHQQDHLYQEQQQQEDMQEQTYNDRINIDIAKKIRITASIPTSNMSNDHVDSNAVGSNINNNKQLITPKRQVTVATPRKDRSSSSERQAVSKRARVSSPASRTKRTRSPSPLSETGRIRHPRRSSVGDYGSDEDIPFLILKSDTYIPNYAKEDNINNRLSGAKKFKDLRSYPPLGSTATEAVSHNKVWKKPESSPLPLSKKFTPGATKTVDVTRSNTKLTPNFNINQETMDPTKVFPAPTKKHTAPSVKPVATSAEHANAPTKVGTTAVKPVTAKSVTTKRAATPSKPAAAPFNRDAASSNPVTASSKQNTSPVKSAIRDTPDSTSTTSVTASITTSVKPTFSPKKPAETSIDTPINPVIDTSSKNKLAEITDKPVKPVLFAIKPASKLLKPGTEAKKAFIEKDCKLKEVSSRWDTLPSKHTDLEKQDNVADNNNTVYSDTSVSTVKHGIDNQSKYINTATGSFASQGVGIQKSSNEPTSTPSTEQQNQDDAFVKQQEGIKQDERARNLLRQVLIDEREDVVMDIEPPPAGNRPAPILNIHNQCKRYQPPVITILKDEPLSDHDMSPVENEQDPVYDSLTSVMQNTVNIIMGEFIETCAEEAEKKKHVKKLPDIINTQEPVLLNSSNEQAQQLISPPVSSNTETSPVVLPIVTDKPKASRSRLPAPWKVRMTDSGDIFYLNSVTGETTPTRPV</sequence>
<keyword evidence="4" id="KW-1185">Reference proteome</keyword>
<evidence type="ECO:0000313" key="3">
    <source>
        <dbReference type="EMBL" id="KAG2229187.1"/>
    </source>
</evidence>
<name>A0A8H7SH69_9FUNG</name>
<dbReference type="CDD" id="cd00201">
    <property type="entry name" value="WW"/>
    <property type="match status" value="1"/>
</dbReference>
<feature type="compositionally biased region" description="Low complexity" evidence="1">
    <location>
        <begin position="478"/>
        <end position="492"/>
    </location>
</feature>
<organism evidence="3 4">
    <name type="scientific">Thamnidium elegans</name>
    <dbReference type="NCBI Taxonomy" id="101142"/>
    <lineage>
        <taxon>Eukaryota</taxon>
        <taxon>Fungi</taxon>
        <taxon>Fungi incertae sedis</taxon>
        <taxon>Mucoromycota</taxon>
        <taxon>Mucoromycotina</taxon>
        <taxon>Mucoromycetes</taxon>
        <taxon>Mucorales</taxon>
        <taxon>Mucorineae</taxon>
        <taxon>Mucoraceae</taxon>
        <taxon>Thamnidium</taxon>
    </lineage>
</organism>